<gene>
    <name evidence="2" type="ORF">OKW52_06475</name>
</gene>
<keyword evidence="1" id="KW-0812">Transmembrane</keyword>
<keyword evidence="1" id="KW-0472">Membrane</keyword>
<accession>A0ABT3GWJ0</accession>
<proteinExistence type="predicted"/>
<name>A0ABT3GWJ0_9RHOB</name>
<dbReference type="RefSeq" id="WP_264504993.1">
    <property type="nucleotide sequence ID" value="NZ_JAPDFL010000001.1"/>
</dbReference>
<evidence type="ECO:0000256" key="1">
    <source>
        <dbReference type="SAM" id="Phobius"/>
    </source>
</evidence>
<protein>
    <recommendedName>
        <fullName evidence="4">Pilus assembly protein</fullName>
    </recommendedName>
</protein>
<feature type="transmembrane region" description="Helical" evidence="1">
    <location>
        <begin position="20"/>
        <end position="39"/>
    </location>
</feature>
<evidence type="ECO:0000313" key="2">
    <source>
        <dbReference type="EMBL" id="MCW1931916.1"/>
    </source>
</evidence>
<dbReference type="Proteomes" id="UP001208938">
    <property type="component" value="Unassembled WGS sequence"/>
</dbReference>
<evidence type="ECO:0000313" key="3">
    <source>
        <dbReference type="Proteomes" id="UP001208938"/>
    </source>
</evidence>
<comment type="caution">
    <text evidence="2">The sequence shown here is derived from an EMBL/GenBank/DDBJ whole genome shotgun (WGS) entry which is preliminary data.</text>
</comment>
<organism evidence="2 3">
    <name type="scientific">Pararhodobacter zhoushanensis</name>
    <dbReference type="NCBI Taxonomy" id="2479545"/>
    <lineage>
        <taxon>Bacteria</taxon>
        <taxon>Pseudomonadati</taxon>
        <taxon>Pseudomonadota</taxon>
        <taxon>Alphaproteobacteria</taxon>
        <taxon>Rhodobacterales</taxon>
        <taxon>Paracoccaceae</taxon>
        <taxon>Pararhodobacter</taxon>
    </lineage>
</organism>
<dbReference type="EMBL" id="JAPDFL010000001">
    <property type="protein sequence ID" value="MCW1931916.1"/>
    <property type="molecule type" value="Genomic_DNA"/>
</dbReference>
<reference evidence="2 3" key="1">
    <citation type="submission" date="2022-10" db="EMBL/GenBank/DDBJ databases">
        <title>Pararhodobacter sp. nov., isolated from marine algae.</title>
        <authorList>
            <person name="Choi B.J."/>
            <person name="Kim J.M."/>
            <person name="Lee J.K."/>
            <person name="Choi D.G."/>
            <person name="Jeon C.O."/>
        </authorList>
    </citation>
    <scope>NUCLEOTIDE SEQUENCE [LARGE SCALE GENOMIC DNA]</scope>
    <source>
        <strain evidence="2 3">ZQ420</strain>
    </source>
</reference>
<keyword evidence="1" id="KW-1133">Transmembrane helix</keyword>
<evidence type="ECO:0008006" key="4">
    <source>
        <dbReference type="Google" id="ProtNLM"/>
    </source>
</evidence>
<sequence length="145" mass="15709">MKTTRHPFFRDEFGGTSVNAIALSASVFAAAVFGFGRVIDDAQAQTAVQTEVALTLPLADLRMADPARAEVQSALRAMSATDLSLTYARIAATFRDYIGQDDLTVARALVDYAVLAEAELFSRNILRPSGTESAREMLTTYELVL</sequence>
<keyword evidence="3" id="KW-1185">Reference proteome</keyword>